<reference evidence="9 10" key="1">
    <citation type="submission" date="2015-12" db="EMBL/GenBank/DDBJ databases">
        <title>The genome of Folsomia candida.</title>
        <authorList>
            <person name="Faddeeva A."/>
            <person name="Derks M.F."/>
            <person name="Anvar Y."/>
            <person name="Smit S."/>
            <person name="Van Straalen N."/>
            <person name="Roelofs D."/>
        </authorList>
    </citation>
    <scope>NUCLEOTIDE SEQUENCE [LARGE SCALE GENOMIC DNA]</scope>
    <source>
        <strain evidence="9 10">VU population</strain>
        <tissue evidence="9">Whole body</tissue>
    </source>
</reference>
<dbReference type="InterPro" id="IPR025660">
    <property type="entry name" value="Pept_his_AS"/>
</dbReference>
<dbReference type="InterPro" id="IPR039417">
    <property type="entry name" value="Peptidase_C1A_papain-like"/>
</dbReference>
<dbReference type="AlphaFoldDB" id="A0A226E3S8"/>
<dbReference type="InterPro" id="IPR000668">
    <property type="entry name" value="Peptidase_C1A_C"/>
</dbReference>
<evidence type="ECO:0000256" key="6">
    <source>
        <dbReference type="SAM" id="MobiDB-lite"/>
    </source>
</evidence>
<name>A0A226E3S8_FOLCA</name>
<dbReference type="PRINTS" id="PR00705">
    <property type="entry name" value="PAPAIN"/>
</dbReference>
<gene>
    <name evidence="9" type="ORF">Fcan01_13275</name>
</gene>
<dbReference type="CDD" id="cd02248">
    <property type="entry name" value="Peptidase_C1A"/>
    <property type="match status" value="1"/>
</dbReference>
<keyword evidence="10" id="KW-1185">Reference proteome</keyword>
<dbReference type="Gene3D" id="3.90.70.10">
    <property type="entry name" value="Cysteine proteinases"/>
    <property type="match status" value="1"/>
</dbReference>
<dbReference type="OMA" id="PRGKNFC"/>
<keyword evidence="3" id="KW-0378">Hydrolase</keyword>
<proteinExistence type="inferred from homology"/>
<dbReference type="InterPro" id="IPR038765">
    <property type="entry name" value="Papain-like_cys_pep_sf"/>
</dbReference>
<accession>A0A226E3S8</accession>
<comment type="similarity">
    <text evidence="1">Belongs to the peptidase C1 family.</text>
</comment>
<evidence type="ECO:0000313" key="9">
    <source>
        <dbReference type="EMBL" id="OXA52382.1"/>
    </source>
</evidence>
<dbReference type="Proteomes" id="UP000198287">
    <property type="component" value="Unassembled WGS sequence"/>
</dbReference>
<evidence type="ECO:0000256" key="5">
    <source>
        <dbReference type="ARBA" id="ARBA00023157"/>
    </source>
</evidence>
<dbReference type="InterPro" id="IPR000169">
    <property type="entry name" value="Pept_cys_AS"/>
</dbReference>
<evidence type="ECO:0000256" key="7">
    <source>
        <dbReference type="SAM" id="SignalP"/>
    </source>
</evidence>
<dbReference type="GO" id="GO:0008234">
    <property type="term" value="F:cysteine-type peptidase activity"/>
    <property type="evidence" value="ECO:0007669"/>
    <property type="project" value="UniProtKB-KW"/>
</dbReference>
<sequence length="349" mass="37803">MQTVTVLLVVAVAVAQAQVIPPRNNPIADFVNNLVTKSFSEFKAMNPRERLNHVRTKCADYPRISARDDATISANLEENMKTEPEVGKGFQMGFNCLSALSREDIISTLKTSPPSEAINRRPIPERKRRQTTTPPASMDWRTKGYVTPVQNQGQCGSCWTFSANGAMEGAVFKKTGKLPNFSEQNLVDCVNASSGCNGGWMTDAYDYSIKNPGVANDTAYPYVAKQNTACKYVATTNAGKVASYAYTKQDDEADLKAKLATIGPIAVAIDASNIQNYVSGIFSCANFTAVNHGVLAVGYGTDSATNTDYYIIKNSWGSGWGENGYIRIVRNKGSSLSCGIPTYANYPVA</sequence>
<feature type="domain" description="Peptidase C1A papain C-terminal" evidence="8">
    <location>
        <begin position="134"/>
        <end position="348"/>
    </location>
</feature>
<evidence type="ECO:0000256" key="4">
    <source>
        <dbReference type="ARBA" id="ARBA00022807"/>
    </source>
</evidence>
<dbReference type="FunFam" id="3.90.70.10:FF:000332">
    <property type="entry name" value="Cathepsin L1"/>
    <property type="match status" value="1"/>
</dbReference>
<dbReference type="OrthoDB" id="10253408at2759"/>
<evidence type="ECO:0000259" key="8">
    <source>
        <dbReference type="SMART" id="SM00645"/>
    </source>
</evidence>
<comment type="caution">
    <text evidence="9">The sequence shown here is derived from an EMBL/GenBank/DDBJ whole genome shotgun (WGS) entry which is preliminary data.</text>
</comment>
<feature type="region of interest" description="Disordered" evidence="6">
    <location>
        <begin position="112"/>
        <end position="141"/>
    </location>
</feature>
<dbReference type="InterPro" id="IPR013128">
    <property type="entry name" value="Peptidase_C1A"/>
</dbReference>
<dbReference type="PROSITE" id="PS00639">
    <property type="entry name" value="THIOL_PROTEASE_HIS"/>
    <property type="match status" value="1"/>
</dbReference>
<protein>
    <submittedName>
        <fullName evidence="9">Cathepsin K</fullName>
    </submittedName>
</protein>
<dbReference type="PROSITE" id="PS00139">
    <property type="entry name" value="THIOL_PROTEASE_CYS"/>
    <property type="match status" value="1"/>
</dbReference>
<dbReference type="GO" id="GO:0006508">
    <property type="term" value="P:proteolysis"/>
    <property type="evidence" value="ECO:0007669"/>
    <property type="project" value="UniProtKB-KW"/>
</dbReference>
<keyword evidence="4" id="KW-0788">Thiol protease</keyword>
<evidence type="ECO:0000256" key="3">
    <source>
        <dbReference type="ARBA" id="ARBA00022801"/>
    </source>
</evidence>
<dbReference type="SMART" id="SM00645">
    <property type="entry name" value="Pept_C1"/>
    <property type="match status" value="1"/>
</dbReference>
<keyword evidence="5" id="KW-1015">Disulfide bond</keyword>
<keyword evidence="7" id="KW-0732">Signal</keyword>
<evidence type="ECO:0000313" key="10">
    <source>
        <dbReference type="Proteomes" id="UP000198287"/>
    </source>
</evidence>
<dbReference type="PANTHER" id="PTHR12411">
    <property type="entry name" value="CYSTEINE PROTEASE FAMILY C1-RELATED"/>
    <property type="match status" value="1"/>
</dbReference>
<dbReference type="SUPFAM" id="SSF54001">
    <property type="entry name" value="Cysteine proteinases"/>
    <property type="match status" value="1"/>
</dbReference>
<keyword evidence="2" id="KW-0645">Protease</keyword>
<organism evidence="9 10">
    <name type="scientific">Folsomia candida</name>
    <name type="common">Springtail</name>
    <dbReference type="NCBI Taxonomy" id="158441"/>
    <lineage>
        <taxon>Eukaryota</taxon>
        <taxon>Metazoa</taxon>
        <taxon>Ecdysozoa</taxon>
        <taxon>Arthropoda</taxon>
        <taxon>Hexapoda</taxon>
        <taxon>Collembola</taxon>
        <taxon>Entomobryomorpha</taxon>
        <taxon>Isotomoidea</taxon>
        <taxon>Isotomidae</taxon>
        <taxon>Proisotominae</taxon>
        <taxon>Folsomia</taxon>
    </lineage>
</organism>
<feature type="signal peptide" evidence="7">
    <location>
        <begin position="1"/>
        <end position="17"/>
    </location>
</feature>
<evidence type="ECO:0000256" key="1">
    <source>
        <dbReference type="ARBA" id="ARBA00008455"/>
    </source>
</evidence>
<evidence type="ECO:0000256" key="2">
    <source>
        <dbReference type="ARBA" id="ARBA00022670"/>
    </source>
</evidence>
<dbReference type="Pfam" id="PF00112">
    <property type="entry name" value="Peptidase_C1"/>
    <property type="match status" value="1"/>
</dbReference>
<feature type="chain" id="PRO_5018665630" evidence="7">
    <location>
        <begin position="18"/>
        <end position="349"/>
    </location>
</feature>
<dbReference type="EMBL" id="LNIX01000007">
    <property type="protein sequence ID" value="OXA52382.1"/>
    <property type="molecule type" value="Genomic_DNA"/>
</dbReference>